<protein>
    <submittedName>
        <fullName evidence="1">Uncharacterized protein</fullName>
    </submittedName>
</protein>
<keyword evidence="2" id="KW-1185">Reference proteome</keyword>
<evidence type="ECO:0000313" key="1">
    <source>
        <dbReference type="EMBL" id="KAF8773992.1"/>
    </source>
</evidence>
<dbReference type="EMBL" id="JABXBU010002227">
    <property type="protein sequence ID" value="KAF8773992.1"/>
    <property type="molecule type" value="Genomic_DNA"/>
</dbReference>
<dbReference type="AlphaFoldDB" id="A0A8T0EJ99"/>
<comment type="caution">
    <text evidence="1">The sequence shown here is derived from an EMBL/GenBank/DDBJ whole genome shotgun (WGS) entry which is preliminary data.</text>
</comment>
<name>A0A8T0EJ99_ARGBR</name>
<evidence type="ECO:0000313" key="2">
    <source>
        <dbReference type="Proteomes" id="UP000807504"/>
    </source>
</evidence>
<organism evidence="1 2">
    <name type="scientific">Argiope bruennichi</name>
    <name type="common">Wasp spider</name>
    <name type="synonym">Aranea bruennichi</name>
    <dbReference type="NCBI Taxonomy" id="94029"/>
    <lineage>
        <taxon>Eukaryota</taxon>
        <taxon>Metazoa</taxon>
        <taxon>Ecdysozoa</taxon>
        <taxon>Arthropoda</taxon>
        <taxon>Chelicerata</taxon>
        <taxon>Arachnida</taxon>
        <taxon>Araneae</taxon>
        <taxon>Araneomorphae</taxon>
        <taxon>Entelegynae</taxon>
        <taxon>Araneoidea</taxon>
        <taxon>Araneidae</taxon>
        <taxon>Argiope</taxon>
    </lineage>
</organism>
<gene>
    <name evidence="1" type="ORF">HNY73_016597</name>
</gene>
<reference evidence="1" key="2">
    <citation type="submission" date="2020-06" db="EMBL/GenBank/DDBJ databases">
        <authorList>
            <person name="Sheffer M."/>
        </authorList>
    </citation>
    <scope>NUCLEOTIDE SEQUENCE</scope>
</reference>
<proteinExistence type="predicted"/>
<reference evidence="1" key="1">
    <citation type="journal article" date="2020" name="bioRxiv">
        <title>Chromosome-level reference genome of the European wasp spider Argiope bruennichi: a resource for studies on range expansion and evolutionary adaptation.</title>
        <authorList>
            <person name="Sheffer M.M."/>
            <person name="Hoppe A."/>
            <person name="Krehenwinkel H."/>
            <person name="Uhl G."/>
            <person name="Kuss A.W."/>
            <person name="Jensen L."/>
            <person name="Jensen C."/>
            <person name="Gillespie R.G."/>
            <person name="Hoff K.J."/>
            <person name="Prost S."/>
        </authorList>
    </citation>
    <scope>NUCLEOTIDE SEQUENCE</scope>
</reference>
<sequence length="211" mass="24459">MGRLPKNGIRKSFHLDANILKTRHRHADTKYRSNVQYLYSKLKEMSQNRAAKDSLLSVSLLRIQSLEDEIIEKVGSDEMKSYQDDFVNFLLHEEALWKIKDTVKWWRKVEETLNSRDFMDSKKADFSSSNWSKSLNLQQKNFTSIIECPQISSCCDPRMITCIPTSETFGGFPARSNKNEFNPCEEGSDSLLFFEGQNYFSSEISAELNQI</sequence>
<accession>A0A8T0EJ99</accession>
<dbReference type="Proteomes" id="UP000807504">
    <property type="component" value="Unassembled WGS sequence"/>
</dbReference>